<evidence type="ECO:0000256" key="1">
    <source>
        <dbReference type="ARBA" id="ARBA00022598"/>
    </source>
</evidence>
<dbReference type="PANTHER" id="PTHR43311">
    <property type="entry name" value="GLUTAMATE--TRNA LIGASE"/>
    <property type="match status" value="1"/>
</dbReference>
<evidence type="ECO:0000259" key="8">
    <source>
        <dbReference type="Pfam" id="PF00749"/>
    </source>
</evidence>
<gene>
    <name evidence="9" type="ORF">DGD08_09410</name>
</gene>
<keyword evidence="1 7" id="KW-0436">Ligase</keyword>
<dbReference type="AlphaFoldDB" id="A0A3D4V8F8"/>
<evidence type="ECO:0000256" key="4">
    <source>
        <dbReference type="ARBA" id="ARBA00022833"/>
    </source>
</evidence>
<keyword evidence="5 7" id="KW-0067">ATP-binding</keyword>
<sequence length="319" mass="35252">MSLRPVWCESLAARLGQAEGGRPWRTRFAPAPTGYMHLGHLVNAMHVWGIARAHGGEVLLRVEDHDRTRCRPEYEAALLEDLEWLGFEADIHPVSSFRGAPQGLSHPARQSQQGGRYASALHRLDADGCVYACRCTRRDIAQLVPHAPGEEPRYPGICRDLRVADAESWARRVRLDPATFSFDDLRLGPQSQSPWRQCGDVLVRDRHGQWTYQFAVVVDDLIHDVDVIIRGEDLLTSTGRQLQLASLLGRETAPLFLHHTLLVHADGSKLSKANRDTALRDLRADGATAAALLGEAAVRAGLLSAHRSLTALDVPALFV</sequence>
<organism evidence="9 10">
    <name type="scientific">Gemmatimonas aurantiaca</name>
    <dbReference type="NCBI Taxonomy" id="173480"/>
    <lineage>
        <taxon>Bacteria</taxon>
        <taxon>Pseudomonadati</taxon>
        <taxon>Gemmatimonadota</taxon>
        <taxon>Gemmatimonadia</taxon>
        <taxon>Gemmatimonadales</taxon>
        <taxon>Gemmatimonadaceae</taxon>
        <taxon>Gemmatimonas</taxon>
    </lineage>
</organism>
<dbReference type="GO" id="GO:0005524">
    <property type="term" value="F:ATP binding"/>
    <property type="evidence" value="ECO:0007669"/>
    <property type="project" value="UniProtKB-KW"/>
</dbReference>
<reference evidence="9 10" key="1">
    <citation type="journal article" date="2018" name="Nat. Biotechnol.">
        <title>A standardized bacterial taxonomy based on genome phylogeny substantially revises the tree of life.</title>
        <authorList>
            <person name="Parks D.H."/>
            <person name="Chuvochina M."/>
            <person name="Waite D.W."/>
            <person name="Rinke C."/>
            <person name="Skarshewski A."/>
            <person name="Chaumeil P.A."/>
            <person name="Hugenholtz P."/>
        </authorList>
    </citation>
    <scope>NUCLEOTIDE SEQUENCE [LARGE SCALE GENOMIC DNA]</scope>
    <source>
        <strain evidence="9">UBA8844</strain>
    </source>
</reference>
<dbReference type="Proteomes" id="UP000264071">
    <property type="component" value="Unassembled WGS sequence"/>
</dbReference>
<evidence type="ECO:0000256" key="6">
    <source>
        <dbReference type="ARBA" id="ARBA00023146"/>
    </source>
</evidence>
<dbReference type="GO" id="GO:0004818">
    <property type="term" value="F:glutamate-tRNA ligase activity"/>
    <property type="evidence" value="ECO:0007669"/>
    <property type="project" value="TreeGrafter"/>
</dbReference>
<dbReference type="InterPro" id="IPR001412">
    <property type="entry name" value="aa-tRNA-synth_I_CS"/>
</dbReference>
<evidence type="ECO:0000256" key="7">
    <source>
        <dbReference type="RuleBase" id="RU363037"/>
    </source>
</evidence>
<dbReference type="PANTHER" id="PTHR43311:SF1">
    <property type="entry name" value="GLUTAMYL-Q TRNA(ASP) SYNTHETASE"/>
    <property type="match status" value="1"/>
</dbReference>
<keyword evidence="2" id="KW-0479">Metal-binding</keyword>
<feature type="domain" description="Glutamyl/glutaminyl-tRNA synthetase class Ib catalytic" evidence="8">
    <location>
        <begin position="25"/>
        <end position="293"/>
    </location>
</feature>
<keyword evidence="6 7" id="KW-0030">Aminoacyl-tRNA synthetase</keyword>
<dbReference type="GO" id="GO:0006424">
    <property type="term" value="P:glutamyl-tRNA aminoacylation"/>
    <property type="evidence" value="ECO:0007669"/>
    <property type="project" value="TreeGrafter"/>
</dbReference>
<keyword evidence="4" id="KW-0862">Zinc</keyword>
<evidence type="ECO:0000256" key="5">
    <source>
        <dbReference type="ARBA" id="ARBA00022840"/>
    </source>
</evidence>
<dbReference type="GO" id="GO:0005829">
    <property type="term" value="C:cytosol"/>
    <property type="evidence" value="ECO:0007669"/>
    <property type="project" value="TreeGrafter"/>
</dbReference>
<accession>A0A3D4V8F8</accession>
<evidence type="ECO:0000313" key="10">
    <source>
        <dbReference type="Proteomes" id="UP000264071"/>
    </source>
</evidence>
<protein>
    <submittedName>
        <fullName evidence="9">tRNA glutamyl-Q(34) synthetase GluQRS</fullName>
    </submittedName>
</protein>
<dbReference type="EMBL" id="DPIY01000009">
    <property type="protein sequence ID" value="HCT57413.1"/>
    <property type="molecule type" value="Genomic_DNA"/>
</dbReference>
<dbReference type="InterPro" id="IPR049940">
    <property type="entry name" value="GluQ/Sye"/>
</dbReference>
<dbReference type="InterPro" id="IPR014729">
    <property type="entry name" value="Rossmann-like_a/b/a_fold"/>
</dbReference>
<keyword evidence="7" id="KW-0648">Protein biosynthesis</keyword>
<evidence type="ECO:0000256" key="2">
    <source>
        <dbReference type="ARBA" id="ARBA00022723"/>
    </source>
</evidence>
<evidence type="ECO:0000313" key="9">
    <source>
        <dbReference type="EMBL" id="HCT57413.1"/>
    </source>
</evidence>
<dbReference type="PROSITE" id="PS00178">
    <property type="entry name" value="AA_TRNA_LIGASE_I"/>
    <property type="match status" value="1"/>
</dbReference>
<evidence type="ECO:0000256" key="3">
    <source>
        <dbReference type="ARBA" id="ARBA00022741"/>
    </source>
</evidence>
<dbReference type="SUPFAM" id="SSF52374">
    <property type="entry name" value="Nucleotidylyl transferase"/>
    <property type="match status" value="1"/>
</dbReference>
<name>A0A3D4V8F8_9BACT</name>
<dbReference type="PRINTS" id="PR00987">
    <property type="entry name" value="TRNASYNTHGLU"/>
</dbReference>
<keyword evidence="3 7" id="KW-0547">Nucleotide-binding</keyword>
<dbReference type="InterPro" id="IPR000924">
    <property type="entry name" value="Glu/Gln-tRNA-synth"/>
</dbReference>
<dbReference type="Pfam" id="PF00749">
    <property type="entry name" value="tRNA-synt_1c"/>
    <property type="match status" value="1"/>
</dbReference>
<dbReference type="InterPro" id="IPR020058">
    <property type="entry name" value="Glu/Gln-tRNA-synth_Ib_cat-dom"/>
</dbReference>
<comment type="caution">
    <text evidence="9">The sequence shown here is derived from an EMBL/GenBank/DDBJ whole genome shotgun (WGS) entry which is preliminary data.</text>
</comment>
<comment type="similarity">
    <text evidence="7">Belongs to the class-I aminoacyl-tRNA synthetase family.</text>
</comment>
<proteinExistence type="inferred from homology"/>
<dbReference type="Gene3D" id="3.40.50.620">
    <property type="entry name" value="HUPs"/>
    <property type="match status" value="1"/>
</dbReference>